<gene>
    <name evidence="1" type="ORF">P4O66_013447</name>
</gene>
<accession>A0AAD8Z503</accession>
<keyword evidence="2" id="KW-1185">Reference proteome</keyword>
<sequence>MDYSEGYAEYGERGEYSDVSLWSDLGSDYGKDPPMEVEEVLHGDSLADSVVYSAISGNDDPLPRTILPKDPPRRFHLGISKPARVKLLEATSSRRKLPLPGHTTPELMCLHLSLIEERGGDRSAQPRAWQITLSPFVSVPVSVSIPVSVVILVPVLPPCPACTGPCWVARSSGFTIWRWRTGSCAVEEGLCH</sequence>
<dbReference type="AlphaFoldDB" id="A0AAD8Z503"/>
<dbReference type="Proteomes" id="UP001239994">
    <property type="component" value="Unassembled WGS sequence"/>
</dbReference>
<name>A0AAD8Z503_9TELE</name>
<evidence type="ECO:0000313" key="2">
    <source>
        <dbReference type="Proteomes" id="UP001239994"/>
    </source>
</evidence>
<protein>
    <submittedName>
        <fullName evidence="1">Uncharacterized protein</fullName>
    </submittedName>
</protein>
<organism evidence="1 2">
    <name type="scientific">Electrophorus voltai</name>
    <dbReference type="NCBI Taxonomy" id="2609070"/>
    <lineage>
        <taxon>Eukaryota</taxon>
        <taxon>Metazoa</taxon>
        <taxon>Chordata</taxon>
        <taxon>Craniata</taxon>
        <taxon>Vertebrata</taxon>
        <taxon>Euteleostomi</taxon>
        <taxon>Actinopterygii</taxon>
        <taxon>Neopterygii</taxon>
        <taxon>Teleostei</taxon>
        <taxon>Ostariophysi</taxon>
        <taxon>Gymnotiformes</taxon>
        <taxon>Gymnotoidei</taxon>
        <taxon>Gymnotidae</taxon>
        <taxon>Electrophorus</taxon>
    </lineage>
</organism>
<feature type="non-terminal residue" evidence="1">
    <location>
        <position position="1"/>
    </location>
</feature>
<reference evidence="1" key="1">
    <citation type="submission" date="2023-03" db="EMBL/GenBank/DDBJ databases">
        <title>Electrophorus voltai genome.</title>
        <authorList>
            <person name="Bian C."/>
        </authorList>
    </citation>
    <scope>NUCLEOTIDE SEQUENCE</scope>
    <source>
        <strain evidence="1">CB-2022</strain>
        <tissue evidence="1">Muscle</tissue>
    </source>
</reference>
<proteinExistence type="predicted"/>
<evidence type="ECO:0000313" key="1">
    <source>
        <dbReference type="EMBL" id="KAK1791435.1"/>
    </source>
</evidence>
<comment type="caution">
    <text evidence="1">The sequence shown here is derived from an EMBL/GenBank/DDBJ whole genome shotgun (WGS) entry which is preliminary data.</text>
</comment>
<dbReference type="EMBL" id="JAROKS010000020">
    <property type="protein sequence ID" value="KAK1791435.1"/>
    <property type="molecule type" value="Genomic_DNA"/>
</dbReference>